<feature type="domain" description="Subtilisin-like protease fibronectin type-III" evidence="8">
    <location>
        <begin position="405"/>
        <end position="505"/>
    </location>
</feature>
<evidence type="ECO:0008006" key="11">
    <source>
        <dbReference type="Google" id="ProtNLM"/>
    </source>
</evidence>
<dbReference type="InterPro" id="IPR045051">
    <property type="entry name" value="SBT"/>
</dbReference>
<dbReference type="Gramene" id="LPERR07G05120.1">
    <property type="protein sequence ID" value="LPERR07G05120.1"/>
    <property type="gene ID" value="LPERR07G05120"/>
</dbReference>
<dbReference type="InterPro" id="IPR036852">
    <property type="entry name" value="Peptidase_S8/S53_dom_sf"/>
</dbReference>
<comment type="caution">
    <text evidence="6">Lacks conserved residue(s) required for the propagation of feature annotation.</text>
</comment>
<dbReference type="SUPFAM" id="SSF52743">
    <property type="entry name" value="Subtilisin-like"/>
    <property type="match status" value="1"/>
</dbReference>
<evidence type="ECO:0000256" key="6">
    <source>
        <dbReference type="PROSITE-ProRule" id="PRU01240"/>
    </source>
</evidence>
<comment type="similarity">
    <text evidence="1 6">Belongs to the peptidase S8 family.</text>
</comment>
<proteinExistence type="inferred from homology"/>
<dbReference type="PRINTS" id="PR00723">
    <property type="entry name" value="SUBTILISIN"/>
</dbReference>
<dbReference type="AlphaFoldDB" id="A0A0D9WWE8"/>
<dbReference type="InterPro" id="IPR015500">
    <property type="entry name" value="Peptidase_S8_subtilisin-rel"/>
</dbReference>
<dbReference type="GO" id="GO:0006508">
    <property type="term" value="P:proteolysis"/>
    <property type="evidence" value="ECO:0007669"/>
    <property type="project" value="UniProtKB-KW"/>
</dbReference>
<dbReference type="STRING" id="77586.A0A0D9WWE8"/>
<keyword evidence="10" id="KW-1185">Reference proteome</keyword>
<dbReference type="InterPro" id="IPR041469">
    <property type="entry name" value="Subtilisin-like_FN3"/>
</dbReference>
<evidence type="ECO:0000256" key="2">
    <source>
        <dbReference type="ARBA" id="ARBA00022670"/>
    </source>
</evidence>
<evidence type="ECO:0000256" key="4">
    <source>
        <dbReference type="ARBA" id="ARBA00022801"/>
    </source>
</evidence>
<keyword evidence="5" id="KW-0720">Serine protease</keyword>
<evidence type="ECO:0000256" key="5">
    <source>
        <dbReference type="ARBA" id="ARBA00022825"/>
    </source>
</evidence>
<accession>A0A0D9WWE8</accession>
<dbReference type="InterPro" id="IPR000209">
    <property type="entry name" value="Peptidase_S8/S53_dom"/>
</dbReference>
<protein>
    <recommendedName>
        <fullName evidence="11">Peptidase S8/S53 domain-containing protein</fullName>
    </recommendedName>
</protein>
<dbReference type="eggNOG" id="ENOG502QRA7">
    <property type="taxonomic scope" value="Eukaryota"/>
</dbReference>
<dbReference type="Proteomes" id="UP000032180">
    <property type="component" value="Chromosome 7"/>
</dbReference>
<keyword evidence="4" id="KW-0378">Hydrolase</keyword>
<dbReference type="Gene3D" id="3.40.50.200">
    <property type="entry name" value="Peptidase S8/S53 domain"/>
    <property type="match status" value="1"/>
</dbReference>
<keyword evidence="2" id="KW-0645">Protease</keyword>
<evidence type="ECO:0000259" key="7">
    <source>
        <dbReference type="Pfam" id="PF00082"/>
    </source>
</evidence>
<organism evidence="9 10">
    <name type="scientific">Leersia perrieri</name>
    <dbReference type="NCBI Taxonomy" id="77586"/>
    <lineage>
        <taxon>Eukaryota</taxon>
        <taxon>Viridiplantae</taxon>
        <taxon>Streptophyta</taxon>
        <taxon>Embryophyta</taxon>
        <taxon>Tracheophyta</taxon>
        <taxon>Spermatophyta</taxon>
        <taxon>Magnoliopsida</taxon>
        <taxon>Liliopsida</taxon>
        <taxon>Poales</taxon>
        <taxon>Poaceae</taxon>
        <taxon>BOP clade</taxon>
        <taxon>Oryzoideae</taxon>
        <taxon>Oryzeae</taxon>
        <taxon>Oryzinae</taxon>
        <taxon>Leersia</taxon>
    </lineage>
</organism>
<name>A0A0D9WWE8_9ORYZ</name>
<evidence type="ECO:0000256" key="3">
    <source>
        <dbReference type="ARBA" id="ARBA00022729"/>
    </source>
</evidence>
<dbReference type="Pfam" id="PF17766">
    <property type="entry name" value="fn3_6"/>
    <property type="match status" value="1"/>
</dbReference>
<evidence type="ECO:0000313" key="10">
    <source>
        <dbReference type="Proteomes" id="UP000032180"/>
    </source>
</evidence>
<dbReference type="Pfam" id="PF00082">
    <property type="entry name" value="Peptidase_S8"/>
    <property type="match status" value="1"/>
</dbReference>
<keyword evidence="3" id="KW-0732">Signal</keyword>
<dbReference type="CDD" id="cd02120">
    <property type="entry name" value="PA_subtilisin_like"/>
    <property type="match status" value="1"/>
</dbReference>
<evidence type="ECO:0000259" key="8">
    <source>
        <dbReference type="Pfam" id="PF17766"/>
    </source>
</evidence>
<dbReference type="PROSITE" id="PS51892">
    <property type="entry name" value="SUBTILASE"/>
    <property type="match status" value="1"/>
</dbReference>
<reference evidence="9 10" key="1">
    <citation type="submission" date="2012-08" db="EMBL/GenBank/DDBJ databases">
        <title>Oryza genome evolution.</title>
        <authorList>
            <person name="Wing R.A."/>
        </authorList>
    </citation>
    <scope>NUCLEOTIDE SEQUENCE</scope>
</reference>
<evidence type="ECO:0000256" key="1">
    <source>
        <dbReference type="ARBA" id="ARBA00011073"/>
    </source>
</evidence>
<reference evidence="9" key="3">
    <citation type="submission" date="2015-04" db="UniProtKB">
        <authorList>
            <consortium name="EnsemblPlants"/>
        </authorList>
    </citation>
    <scope>IDENTIFICATION</scope>
</reference>
<reference evidence="10" key="2">
    <citation type="submission" date="2013-12" db="EMBL/GenBank/DDBJ databases">
        <authorList>
            <person name="Yu Y."/>
            <person name="Lee S."/>
            <person name="de Baynast K."/>
            <person name="Wissotski M."/>
            <person name="Liu L."/>
            <person name="Talag J."/>
            <person name="Goicoechea J."/>
            <person name="Angelova A."/>
            <person name="Jetty R."/>
            <person name="Kudrna D."/>
            <person name="Golser W."/>
            <person name="Rivera L."/>
            <person name="Zhang J."/>
            <person name="Wing R."/>
        </authorList>
    </citation>
    <scope>NUCLEOTIDE SEQUENCE</scope>
</reference>
<evidence type="ECO:0000313" key="9">
    <source>
        <dbReference type="EnsemblPlants" id="LPERR07G05120.1"/>
    </source>
</evidence>
<dbReference type="EnsemblPlants" id="LPERR07G05120.1">
    <property type="protein sequence ID" value="LPERR07G05120.1"/>
    <property type="gene ID" value="LPERR07G05120"/>
</dbReference>
<dbReference type="HOGENOM" id="CLU_000625_7_2_1"/>
<dbReference type="Gene3D" id="2.60.40.2310">
    <property type="match status" value="1"/>
</dbReference>
<sequence length="518" mass="52719">MVGQIKIIGARVYGGASPVDEGGHGSHTASTAAGRAVAVAGLAGGTARGAVPGARLAVYKVCHGGRCGEADILAAFDDGVDVISYSIGSTLPSPYFSDATAIGSFHAMRRGVVTSAAAGNFGRVTNVALWLLSVAASTIDRRSCLLDGLAGVSLRGKIVLCPKENFLNTGTGPFRAGAAGAVIVGDNPDTAFAVPLPALMVTQEQFDEIMAYVNSTSNPVGTIDNTETTTDPQAPIAASFSSPGPNLITPEILKPDISAPGVDIIAAWTPLSSPTGLPDDKRSVLYNIGSGASMACPHVTGAAAYVKSFHPDWSPAMIMSALITTASPMGADAGGELKHCAGQLNPLKARDPGLVYDATERDYVSMLCAQGYNATQLAVITGSNSTACAAAESGGGGGGFSVVADHNNPTMSAHVSPGERFSLSFPRTVTNVGANGAVVYNARIAAVRVPAAANLSVDVVPSRLEFSTRFRSVAFAVVEAADEVVSVAVVWSDGGEHEVRSPVVVYTVDVGTPEEGLS</sequence>
<feature type="domain" description="Peptidase S8/S53" evidence="7">
    <location>
        <begin position="17"/>
        <end position="327"/>
    </location>
</feature>
<dbReference type="GO" id="GO:0004252">
    <property type="term" value="F:serine-type endopeptidase activity"/>
    <property type="evidence" value="ECO:0007669"/>
    <property type="project" value="InterPro"/>
</dbReference>
<dbReference type="PANTHER" id="PTHR10795">
    <property type="entry name" value="PROPROTEIN CONVERTASE SUBTILISIN/KEXIN"/>
    <property type="match status" value="1"/>
</dbReference>